<sequence length="275" mass="32350">MSIKELSMLSTEEDVFDTILAWIHHAKRKRQNYFAELFRHVRLLHISRDFLCNDVVTNELVKGYESGSISIFDSKNFENLTDNLHYTPRKVFETPVLITNSQKYFFLYTLGDKRTSELRASRTFSCNGKLYSTRIGSVEYPQDICRLPMSCYDPYSNAWTLLPVSEGNTCLWRIFVNNKDEMFALFLERCGTGEKHVSFIMRYKSELHKWKEIASFNHLDVRQHFTIFLNDVDRYDLNTDQWEKLTGLQISRKRLMVLQETGKLSSLAVLRGVHK</sequence>
<dbReference type="InterPro" id="IPR011705">
    <property type="entry name" value="BACK"/>
</dbReference>
<evidence type="ECO:0000259" key="3">
    <source>
        <dbReference type="Pfam" id="PF07707"/>
    </source>
</evidence>
<dbReference type="Gene3D" id="2.120.10.80">
    <property type="entry name" value="Kelch-type beta propeller"/>
    <property type="match status" value="1"/>
</dbReference>
<dbReference type="EMBL" id="CALNXJ010000005">
    <property type="protein sequence ID" value="CAH3039890.1"/>
    <property type="molecule type" value="Genomic_DNA"/>
</dbReference>
<dbReference type="AlphaFoldDB" id="A0AAU9VY02"/>
<accession>A0AAU9VY02</accession>
<feature type="domain" description="BACK" evidence="3">
    <location>
        <begin position="9"/>
        <end position="53"/>
    </location>
</feature>
<protein>
    <recommendedName>
        <fullName evidence="3">BACK domain-containing protein</fullName>
    </recommendedName>
</protein>
<comment type="caution">
    <text evidence="4">The sequence shown here is derived from an EMBL/GenBank/DDBJ whole genome shotgun (WGS) entry which is preliminary data.</text>
</comment>
<dbReference type="Gene3D" id="1.25.40.420">
    <property type="match status" value="1"/>
</dbReference>
<dbReference type="PANTHER" id="PTHR24412:SF489">
    <property type="entry name" value="RING FINGER DOMAIN AND KELCH REPEAT-CONTAINING PROTEIN DDB_G0271372"/>
    <property type="match status" value="1"/>
</dbReference>
<gene>
    <name evidence="4" type="ORF">PMEA_00025493</name>
</gene>
<keyword evidence="1" id="KW-0880">Kelch repeat</keyword>
<dbReference type="InterPro" id="IPR015915">
    <property type="entry name" value="Kelch-typ_b-propeller"/>
</dbReference>
<keyword evidence="2" id="KW-0677">Repeat</keyword>
<evidence type="ECO:0000256" key="2">
    <source>
        <dbReference type="ARBA" id="ARBA00022737"/>
    </source>
</evidence>
<evidence type="ECO:0000313" key="5">
    <source>
        <dbReference type="Proteomes" id="UP001159428"/>
    </source>
</evidence>
<dbReference type="Proteomes" id="UP001159428">
    <property type="component" value="Unassembled WGS sequence"/>
</dbReference>
<reference evidence="4 5" key="1">
    <citation type="submission" date="2022-05" db="EMBL/GenBank/DDBJ databases">
        <authorList>
            <consortium name="Genoscope - CEA"/>
            <person name="William W."/>
        </authorList>
    </citation>
    <scope>NUCLEOTIDE SEQUENCE [LARGE SCALE GENOMIC DNA]</scope>
</reference>
<dbReference type="PANTHER" id="PTHR24412">
    <property type="entry name" value="KELCH PROTEIN"/>
    <property type="match status" value="1"/>
</dbReference>
<evidence type="ECO:0000256" key="1">
    <source>
        <dbReference type="ARBA" id="ARBA00022441"/>
    </source>
</evidence>
<organism evidence="4 5">
    <name type="scientific">Pocillopora meandrina</name>
    <dbReference type="NCBI Taxonomy" id="46732"/>
    <lineage>
        <taxon>Eukaryota</taxon>
        <taxon>Metazoa</taxon>
        <taxon>Cnidaria</taxon>
        <taxon>Anthozoa</taxon>
        <taxon>Hexacorallia</taxon>
        <taxon>Scleractinia</taxon>
        <taxon>Astrocoeniina</taxon>
        <taxon>Pocilloporidae</taxon>
        <taxon>Pocillopora</taxon>
    </lineage>
</organism>
<name>A0AAU9VY02_9CNID</name>
<proteinExistence type="predicted"/>
<evidence type="ECO:0000313" key="4">
    <source>
        <dbReference type="EMBL" id="CAH3039890.1"/>
    </source>
</evidence>
<dbReference type="SUPFAM" id="SSF117281">
    <property type="entry name" value="Kelch motif"/>
    <property type="match status" value="1"/>
</dbReference>
<dbReference type="Pfam" id="PF07707">
    <property type="entry name" value="BACK"/>
    <property type="match status" value="1"/>
</dbReference>
<keyword evidence="5" id="KW-1185">Reference proteome</keyword>